<dbReference type="OrthoDB" id="3540923at2"/>
<proteinExistence type="predicted"/>
<accession>A0A380LPP1</accession>
<gene>
    <name evidence="2" type="ORF">NCTC11087_01481</name>
</gene>
<keyword evidence="3" id="KW-1185">Reference proteome</keyword>
<protein>
    <submittedName>
        <fullName evidence="2">Uncharacterized protein</fullName>
    </submittedName>
</protein>
<evidence type="ECO:0000313" key="3">
    <source>
        <dbReference type="Proteomes" id="UP000255523"/>
    </source>
</evidence>
<sequence length="139" mass="16085">MEDQLNKEIQEAIQAANHALACLRQADAYLQSAKNWGLFDMLGGGALTTFFKHSKMDDARYEMERAKRALQSFRKELADVDQRLHLSLEIGDFLTFADYFFDGLIADWLVQSKIQDAKAQVENAIIQVRQIREDLLRYR</sequence>
<dbReference type="AlphaFoldDB" id="A0A380LPP1"/>
<feature type="coiled-coil region" evidence="1">
    <location>
        <begin position="56"/>
        <end position="83"/>
    </location>
</feature>
<keyword evidence="1" id="KW-0175">Coiled coil</keyword>
<dbReference type="GeneID" id="77462431"/>
<reference evidence="2 3" key="1">
    <citation type="submission" date="2018-06" db="EMBL/GenBank/DDBJ databases">
        <authorList>
            <consortium name="Pathogen Informatics"/>
            <person name="Doyle S."/>
        </authorList>
    </citation>
    <scope>NUCLEOTIDE SEQUENCE [LARGE SCALE GENOMIC DNA]</scope>
    <source>
        <strain evidence="2 3">NCTC11087</strain>
    </source>
</reference>
<dbReference type="EMBL" id="UHFX01000003">
    <property type="protein sequence ID" value="SUO04560.1"/>
    <property type="molecule type" value="Genomic_DNA"/>
</dbReference>
<evidence type="ECO:0000313" key="2">
    <source>
        <dbReference type="EMBL" id="SUO04560.1"/>
    </source>
</evidence>
<evidence type="ECO:0000256" key="1">
    <source>
        <dbReference type="SAM" id="Coils"/>
    </source>
</evidence>
<name>A0A380LPP1_9FIRM</name>
<dbReference type="Proteomes" id="UP000255523">
    <property type="component" value="Unassembled WGS sequence"/>
</dbReference>
<dbReference type="RefSeq" id="WP_022790026.1">
    <property type="nucleotide sequence ID" value="NZ_UHFX01000003.1"/>
</dbReference>
<organism evidence="2 3">
    <name type="scientific">Faecalicoccus pleomorphus</name>
    <dbReference type="NCBI Taxonomy" id="1323"/>
    <lineage>
        <taxon>Bacteria</taxon>
        <taxon>Bacillati</taxon>
        <taxon>Bacillota</taxon>
        <taxon>Erysipelotrichia</taxon>
        <taxon>Erysipelotrichales</taxon>
        <taxon>Erysipelotrichaceae</taxon>
        <taxon>Faecalicoccus</taxon>
    </lineage>
</organism>